<accession>A0A7U3WB34</accession>
<proteinExistence type="predicted"/>
<dbReference type="GeneID" id="60588745"/>
<dbReference type="AlphaFoldDB" id="A0A7U3WB34"/>
<evidence type="ECO:0000313" key="2">
    <source>
        <dbReference type="Proteomes" id="UP000595001"/>
    </source>
</evidence>
<evidence type="ECO:0000313" key="1">
    <source>
        <dbReference type="EMBL" id="QPV64829.1"/>
    </source>
</evidence>
<dbReference type="EMBL" id="CP065856">
    <property type="protein sequence ID" value="QPV64829.1"/>
    <property type="molecule type" value="Genomic_DNA"/>
</dbReference>
<dbReference type="KEGG" id="hlt:I7X12_09590"/>
<reference evidence="1 2" key="1">
    <citation type="submission" date="2020-12" db="EMBL/GenBank/DDBJ databases">
        <title>Halosimplex halophilum sp. nov. and Halosimplex salinum sp. nov., two new members of the genus Halosimplex.</title>
        <authorList>
            <person name="Cui H.L."/>
        </authorList>
    </citation>
    <scope>NUCLEOTIDE SEQUENCE [LARGE SCALE GENOMIC DNA]</scope>
    <source>
        <strain evidence="1 2">YGH94</strain>
    </source>
</reference>
<gene>
    <name evidence="1" type="ORF">I7X12_09590</name>
</gene>
<protein>
    <submittedName>
        <fullName evidence="1">Uncharacterized protein</fullName>
    </submittedName>
</protein>
<name>A0A7U3WB34_9EURY</name>
<sequence>MVGSSDPSGGTGAPDGIWDRGSGRIPVGRLLLALAVLLLVSSGATTAVAAECHGTAATASDSRSDDDGLSYPPPDLETVVTLFPTAGRVELHVQYPARSAAEADRYEDGTVDLEWVGADDRLRTAFAGRPGSLSRRCDTVTGVTDPVASESEYGDAGATMSYRWAGVFDGNRSELVVGPTLNAHLANGTVVEVRVPAAEWTAERSTVDS</sequence>
<dbReference type="RefSeq" id="WP_198063589.1">
    <property type="nucleotide sequence ID" value="NZ_CP065856.1"/>
</dbReference>
<keyword evidence="2" id="KW-1185">Reference proteome</keyword>
<dbReference type="Proteomes" id="UP000595001">
    <property type="component" value="Chromosome"/>
</dbReference>
<organism evidence="1 2">
    <name type="scientific">Halosimplex litoreum</name>
    <dbReference type="NCBI Taxonomy" id="1198301"/>
    <lineage>
        <taxon>Archaea</taxon>
        <taxon>Methanobacteriati</taxon>
        <taxon>Methanobacteriota</taxon>
        <taxon>Stenosarchaea group</taxon>
        <taxon>Halobacteria</taxon>
        <taxon>Halobacteriales</taxon>
        <taxon>Haloarculaceae</taxon>
        <taxon>Halosimplex</taxon>
    </lineage>
</organism>